<keyword evidence="5" id="KW-0560">Oxidoreductase</keyword>
<comment type="similarity">
    <text evidence="2">Belongs to the nitroreductase family.</text>
</comment>
<dbReference type="SUPFAM" id="SSF55469">
    <property type="entry name" value="FMN-dependent nitroreductase-like"/>
    <property type="match status" value="1"/>
</dbReference>
<evidence type="ECO:0000256" key="3">
    <source>
        <dbReference type="ARBA" id="ARBA00022630"/>
    </source>
</evidence>
<gene>
    <name evidence="7" type="ORF">HMPREF9083_0480</name>
</gene>
<evidence type="ECO:0000256" key="1">
    <source>
        <dbReference type="ARBA" id="ARBA00001917"/>
    </source>
</evidence>
<dbReference type="InterPro" id="IPR029479">
    <property type="entry name" value="Nitroreductase"/>
</dbReference>
<dbReference type="RefSeq" id="WP_007555785.1">
    <property type="nucleotide sequence ID" value="NZ_GL878519.1"/>
</dbReference>
<dbReference type="CDD" id="cd02062">
    <property type="entry name" value="Nitro_FMN_reductase"/>
    <property type="match status" value="1"/>
</dbReference>
<dbReference type="PANTHER" id="PTHR43673:SF2">
    <property type="entry name" value="NITROREDUCTASE"/>
    <property type="match status" value="1"/>
</dbReference>
<comment type="cofactor">
    <cofactor evidence="1">
        <name>FMN</name>
        <dbReference type="ChEBI" id="CHEBI:58210"/>
    </cofactor>
</comment>
<evidence type="ECO:0000256" key="4">
    <source>
        <dbReference type="ARBA" id="ARBA00022643"/>
    </source>
</evidence>
<organism evidence="7 8">
    <name type="scientific">Dialister micraerophilus DSM 19965</name>
    <dbReference type="NCBI Taxonomy" id="888062"/>
    <lineage>
        <taxon>Bacteria</taxon>
        <taxon>Bacillati</taxon>
        <taxon>Bacillota</taxon>
        <taxon>Negativicutes</taxon>
        <taxon>Veillonellales</taxon>
        <taxon>Veillonellaceae</taxon>
        <taxon>Dialister</taxon>
    </lineage>
</organism>
<dbReference type="AlphaFoldDB" id="F2BWB3"/>
<keyword evidence="4" id="KW-0288">FMN</keyword>
<dbReference type="EMBL" id="AFBB01000008">
    <property type="protein sequence ID" value="EGF15151.1"/>
    <property type="molecule type" value="Genomic_DNA"/>
</dbReference>
<accession>F2BWB3</accession>
<name>F2BWB3_9FIRM</name>
<dbReference type="eggNOG" id="COG0778">
    <property type="taxonomic scope" value="Bacteria"/>
</dbReference>
<proteinExistence type="inferred from homology"/>
<protein>
    <submittedName>
        <fullName evidence="7">Nitroreductase</fullName>
    </submittedName>
</protein>
<evidence type="ECO:0000256" key="5">
    <source>
        <dbReference type="ARBA" id="ARBA00023002"/>
    </source>
</evidence>
<feature type="domain" description="Nitroreductase" evidence="6">
    <location>
        <begin position="8"/>
        <end position="152"/>
    </location>
</feature>
<dbReference type="Gene3D" id="3.40.109.10">
    <property type="entry name" value="NADH Oxidase"/>
    <property type="match status" value="1"/>
</dbReference>
<evidence type="ECO:0000313" key="8">
    <source>
        <dbReference type="Proteomes" id="UP000003503"/>
    </source>
</evidence>
<comment type="caution">
    <text evidence="7">The sequence shown here is derived from an EMBL/GenBank/DDBJ whole genome shotgun (WGS) entry which is preliminary data.</text>
</comment>
<dbReference type="Proteomes" id="UP000003503">
    <property type="component" value="Unassembled WGS sequence"/>
</dbReference>
<dbReference type="PANTHER" id="PTHR43673">
    <property type="entry name" value="NAD(P)H NITROREDUCTASE YDGI-RELATED"/>
    <property type="match status" value="1"/>
</dbReference>
<evidence type="ECO:0000259" key="6">
    <source>
        <dbReference type="Pfam" id="PF00881"/>
    </source>
</evidence>
<dbReference type="GO" id="GO:0016491">
    <property type="term" value="F:oxidoreductase activity"/>
    <property type="evidence" value="ECO:0007669"/>
    <property type="project" value="UniProtKB-KW"/>
</dbReference>
<sequence>MEFEKVLENRKTVREYTNEKIPSSMVDELLNAAIRVPVGMHNDEGYAIVSISDEKILKSITEESIKSGAKKDPLYGVPLVIIACKTEKAIENLVDFDCGIIVENIHLKATELGLSSVILRGFVGHLGEKAQYLKLFGLGNDIKPVIAIGIGYAKKSDSVKPSKRNFKIIRVEG</sequence>
<dbReference type="Pfam" id="PF00881">
    <property type="entry name" value="Nitroreductase"/>
    <property type="match status" value="1"/>
</dbReference>
<keyword evidence="8" id="KW-1185">Reference proteome</keyword>
<reference evidence="7 8" key="1">
    <citation type="submission" date="2011-02" db="EMBL/GenBank/DDBJ databases">
        <authorList>
            <person name="Muzny D."/>
            <person name="Qin X."/>
            <person name="Deng J."/>
            <person name="Jiang H."/>
            <person name="Liu Y."/>
            <person name="Qu J."/>
            <person name="Song X.-Z."/>
            <person name="Zhang L."/>
            <person name="Thornton R."/>
            <person name="Coyle M."/>
            <person name="Francisco L."/>
            <person name="Jackson L."/>
            <person name="Javaid M."/>
            <person name="Korchina V."/>
            <person name="Kovar C."/>
            <person name="Mata R."/>
            <person name="Mathew T."/>
            <person name="Ngo R."/>
            <person name="Nguyen L."/>
            <person name="Nguyen N."/>
            <person name="Okwuonu G."/>
            <person name="Ongeri F."/>
            <person name="Pham C."/>
            <person name="Simmons D."/>
            <person name="Wilczek-Boney K."/>
            <person name="Hale W."/>
            <person name="Jakkamsetti A."/>
            <person name="Pham P."/>
            <person name="Ruth R."/>
            <person name="San Lucas F."/>
            <person name="Warren J."/>
            <person name="Zhang J."/>
            <person name="Zhao Z."/>
            <person name="Zhou C."/>
            <person name="Zhu D."/>
            <person name="Lee S."/>
            <person name="Bess C."/>
            <person name="Blankenburg K."/>
            <person name="Forbes L."/>
            <person name="Fu Q."/>
            <person name="Gubbala S."/>
            <person name="Hirani K."/>
            <person name="Jayaseelan J.C."/>
            <person name="Lara F."/>
            <person name="Munidasa M."/>
            <person name="Palculict T."/>
            <person name="Patil S."/>
            <person name="Pu L.-L."/>
            <person name="Saada N."/>
            <person name="Tang L."/>
            <person name="Weissenberger G."/>
            <person name="Zhu Y."/>
            <person name="Hemphill L."/>
            <person name="Shang Y."/>
            <person name="Youmans B."/>
            <person name="Ayvaz T."/>
            <person name="Ross M."/>
            <person name="Santibanez J."/>
            <person name="Aqrawi P."/>
            <person name="Gross S."/>
            <person name="Joshi V."/>
            <person name="Fowler G."/>
            <person name="Nazareth L."/>
            <person name="Reid J."/>
            <person name="Worley K."/>
            <person name="Petrosino J."/>
            <person name="Highlander S."/>
            <person name="Gibbs R."/>
        </authorList>
    </citation>
    <scope>NUCLEOTIDE SEQUENCE [LARGE SCALE GENOMIC DNA]</scope>
    <source>
        <strain evidence="7 8">DSM 19965</strain>
    </source>
</reference>
<dbReference type="InterPro" id="IPR000415">
    <property type="entry name" value="Nitroreductase-like"/>
</dbReference>
<evidence type="ECO:0000313" key="7">
    <source>
        <dbReference type="EMBL" id="EGF15151.1"/>
    </source>
</evidence>
<keyword evidence="3" id="KW-0285">Flavoprotein</keyword>
<evidence type="ECO:0000256" key="2">
    <source>
        <dbReference type="ARBA" id="ARBA00007118"/>
    </source>
</evidence>
<dbReference type="HOGENOM" id="CLU_070764_7_0_9"/>
<dbReference type="STRING" id="888062.HMPREF9083_0480"/>